<dbReference type="InterPro" id="IPR013783">
    <property type="entry name" value="Ig-like_fold"/>
</dbReference>
<dbReference type="GO" id="GO:0016020">
    <property type="term" value="C:membrane"/>
    <property type="evidence" value="ECO:0007669"/>
    <property type="project" value="UniProtKB-SubCell"/>
</dbReference>
<feature type="domain" description="Fibronectin type-III" evidence="21">
    <location>
        <begin position="304"/>
        <end position="397"/>
    </location>
</feature>
<dbReference type="InterPro" id="IPR003599">
    <property type="entry name" value="Ig_sub"/>
</dbReference>
<dbReference type="EC" id="3.1.3.48" evidence="3"/>
<dbReference type="CDD" id="cd00063">
    <property type="entry name" value="FN3"/>
    <property type="match status" value="3"/>
</dbReference>
<evidence type="ECO:0000256" key="4">
    <source>
        <dbReference type="ARBA" id="ARBA00022692"/>
    </source>
</evidence>
<evidence type="ECO:0000256" key="9">
    <source>
        <dbReference type="ARBA" id="ARBA00022989"/>
    </source>
</evidence>
<dbReference type="InterPro" id="IPR050348">
    <property type="entry name" value="Protein-Tyr_Phosphatase"/>
</dbReference>
<dbReference type="InterPro" id="IPR000998">
    <property type="entry name" value="MAM_dom"/>
</dbReference>
<dbReference type="SUPFAM" id="SSF49899">
    <property type="entry name" value="Concanavalin A-like lectins/glucanases"/>
    <property type="match status" value="1"/>
</dbReference>
<feature type="domain" description="Fibronectin type-III" evidence="21">
    <location>
        <begin position="402"/>
        <end position="500"/>
    </location>
</feature>
<dbReference type="InterPro" id="IPR003961">
    <property type="entry name" value="FN3_dom"/>
</dbReference>
<comment type="similarity">
    <text evidence="2">Belongs to the protein-tyrosine phosphatase family. Receptor class 2B subfamily.</text>
</comment>
<evidence type="ECO:0000256" key="11">
    <source>
        <dbReference type="ARBA" id="ARBA00023157"/>
    </source>
</evidence>
<evidence type="ECO:0000256" key="7">
    <source>
        <dbReference type="ARBA" id="ARBA00022801"/>
    </source>
</evidence>
<keyword evidence="23" id="KW-1185">Reference proteome</keyword>
<comment type="subcellular location">
    <subcellularLocation>
        <location evidence="1">Membrane</location>
        <topology evidence="1">Single-pass type I membrane protein</topology>
    </subcellularLocation>
</comment>
<evidence type="ECO:0000259" key="18">
    <source>
        <dbReference type="PROSITE" id="PS50056"/>
    </source>
</evidence>
<gene>
    <name evidence="22" type="primary">PTPRM</name>
</gene>
<name>A0A8C9WA26_SCLFO</name>
<dbReference type="PROSITE" id="PS50056">
    <property type="entry name" value="TYR_PHOSPHATASE_2"/>
    <property type="match status" value="2"/>
</dbReference>
<dbReference type="PROSITE" id="PS50055">
    <property type="entry name" value="TYR_PHOSPHATASE_PTP"/>
    <property type="match status" value="2"/>
</dbReference>
<evidence type="ECO:0000256" key="6">
    <source>
        <dbReference type="ARBA" id="ARBA00022737"/>
    </source>
</evidence>
<dbReference type="FunFam" id="2.60.40.10:FF:000009">
    <property type="entry name" value="receptor-type tyrosine-protein phosphatase U isoform X1"/>
    <property type="match status" value="1"/>
</dbReference>
<dbReference type="PRINTS" id="PR00020">
    <property type="entry name" value="MAMDOMAIN"/>
</dbReference>
<evidence type="ECO:0000259" key="19">
    <source>
        <dbReference type="PROSITE" id="PS50060"/>
    </source>
</evidence>
<keyword evidence="8" id="KW-0904">Protein phosphatase</keyword>
<dbReference type="InterPro" id="IPR003595">
    <property type="entry name" value="Tyr_Pase_cat"/>
</dbReference>
<dbReference type="Gene3D" id="3.90.190.10">
    <property type="entry name" value="Protein tyrosine phosphatase superfamily"/>
    <property type="match status" value="2"/>
</dbReference>
<dbReference type="InterPro" id="IPR013320">
    <property type="entry name" value="ConA-like_dom_sf"/>
</dbReference>
<feature type="domain" description="Tyrosine specific protein phosphatases" evidence="18">
    <location>
        <begin position="1358"/>
        <end position="1428"/>
    </location>
</feature>
<feature type="domain" description="Ig-like" evidence="20">
    <location>
        <begin position="205"/>
        <end position="297"/>
    </location>
</feature>
<evidence type="ECO:0000256" key="16">
    <source>
        <dbReference type="SAM" id="Phobius"/>
    </source>
</evidence>
<keyword evidence="5" id="KW-0732">Signal</keyword>
<dbReference type="InterPro" id="IPR000242">
    <property type="entry name" value="PTP_cat"/>
</dbReference>
<keyword evidence="12" id="KW-0675">Receptor</keyword>
<dbReference type="InterPro" id="IPR029021">
    <property type="entry name" value="Prot-tyrosine_phosphatase-like"/>
</dbReference>
<evidence type="ECO:0000256" key="12">
    <source>
        <dbReference type="ARBA" id="ARBA00023170"/>
    </source>
</evidence>
<evidence type="ECO:0000256" key="10">
    <source>
        <dbReference type="ARBA" id="ARBA00023136"/>
    </source>
</evidence>
<reference evidence="22 23" key="1">
    <citation type="submission" date="2019-04" db="EMBL/GenBank/DDBJ databases">
        <authorList>
            <consortium name="Wellcome Sanger Institute Data Sharing"/>
        </authorList>
    </citation>
    <scope>NUCLEOTIDE SEQUENCE [LARGE SCALE GENOMIC DNA]</scope>
</reference>
<comment type="catalytic activity">
    <reaction evidence="15">
        <text>O-phospho-L-tyrosyl-[protein] + H2O = L-tyrosyl-[protein] + phosphate</text>
        <dbReference type="Rhea" id="RHEA:10684"/>
        <dbReference type="Rhea" id="RHEA-COMP:10136"/>
        <dbReference type="Rhea" id="RHEA-COMP:20101"/>
        <dbReference type="ChEBI" id="CHEBI:15377"/>
        <dbReference type="ChEBI" id="CHEBI:43474"/>
        <dbReference type="ChEBI" id="CHEBI:46858"/>
        <dbReference type="ChEBI" id="CHEBI:61978"/>
        <dbReference type="EC" id="3.1.3.48"/>
    </reaction>
</comment>
<dbReference type="PROSITE" id="PS00383">
    <property type="entry name" value="TYR_PHOSPHATASE_1"/>
    <property type="match status" value="2"/>
</dbReference>
<dbReference type="GO" id="GO:0004725">
    <property type="term" value="F:protein tyrosine phosphatase activity"/>
    <property type="evidence" value="ECO:0007669"/>
    <property type="project" value="UniProtKB-EC"/>
</dbReference>
<proteinExistence type="inferred from homology"/>
<dbReference type="GeneTree" id="ENSGT00940000155020"/>
<dbReference type="FunFam" id="3.90.190.10:FF:000003">
    <property type="entry name" value="receptor-type tyrosine-protein phosphatase kappa isoform X1"/>
    <property type="match status" value="1"/>
</dbReference>
<dbReference type="Pfam" id="PF00047">
    <property type="entry name" value="ig"/>
    <property type="match status" value="1"/>
</dbReference>
<keyword evidence="10 16" id="KW-0472">Membrane</keyword>
<dbReference type="Gene3D" id="2.60.40.10">
    <property type="entry name" value="Immunoglobulins"/>
    <property type="match status" value="4"/>
</dbReference>
<keyword evidence="14" id="KW-0393">Immunoglobulin domain</keyword>
<dbReference type="InterPro" id="IPR036179">
    <property type="entry name" value="Ig-like_dom_sf"/>
</dbReference>
<dbReference type="InterPro" id="IPR057598">
    <property type="entry name" value="Fn3_PTPRU"/>
</dbReference>
<feature type="transmembrane region" description="Helical" evidence="16">
    <location>
        <begin position="751"/>
        <end position="772"/>
    </location>
</feature>
<feature type="domain" description="Tyrosine specific protein phosphatases" evidence="18">
    <location>
        <begin position="1067"/>
        <end position="1141"/>
    </location>
</feature>
<evidence type="ECO:0000259" key="17">
    <source>
        <dbReference type="PROSITE" id="PS50055"/>
    </source>
</evidence>
<accession>A0A8C9WA26</accession>
<dbReference type="Proteomes" id="UP000694397">
    <property type="component" value="Chromosome 19"/>
</dbReference>
<dbReference type="CDD" id="cd00096">
    <property type="entry name" value="Ig"/>
    <property type="match status" value="1"/>
</dbReference>
<evidence type="ECO:0000259" key="21">
    <source>
        <dbReference type="PROSITE" id="PS50853"/>
    </source>
</evidence>
<dbReference type="Gene3D" id="2.60.120.200">
    <property type="match status" value="1"/>
</dbReference>
<dbReference type="Pfam" id="PF23144">
    <property type="entry name" value="Fn3_PTPRU"/>
    <property type="match status" value="1"/>
</dbReference>
<dbReference type="PROSITE" id="PS50853">
    <property type="entry name" value="FN3"/>
    <property type="match status" value="2"/>
</dbReference>
<keyword evidence="13" id="KW-0325">Glycoprotein</keyword>
<dbReference type="SMART" id="SM00060">
    <property type="entry name" value="FN3"/>
    <property type="match status" value="3"/>
</dbReference>
<dbReference type="Ensembl" id="ENSSFOT00015061978.1">
    <property type="protein sequence ID" value="ENSSFOP00015071041.1"/>
    <property type="gene ID" value="ENSSFOG00015010468.2"/>
</dbReference>
<keyword evidence="11" id="KW-1015">Disulfide bond</keyword>
<feature type="domain" description="Tyrosine-protein phosphatase" evidence="17">
    <location>
        <begin position="1182"/>
        <end position="1445"/>
    </location>
</feature>
<dbReference type="InterPro" id="IPR016130">
    <property type="entry name" value="Tyr_Pase_AS"/>
</dbReference>
<dbReference type="CDD" id="cd06263">
    <property type="entry name" value="MAM"/>
    <property type="match status" value="1"/>
</dbReference>
<dbReference type="InterPro" id="IPR036116">
    <property type="entry name" value="FN3_sf"/>
</dbReference>
<evidence type="ECO:0000313" key="22">
    <source>
        <dbReference type="Ensembl" id="ENSSFOP00015071041.1"/>
    </source>
</evidence>
<dbReference type="SMART" id="SM00409">
    <property type="entry name" value="IG"/>
    <property type="match status" value="1"/>
</dbReference>
<dbReference type="FunFam" id="2.60.40.10:FF:000019">
    <property type="entry name" value="receptor-type tyrosine-protein phosphatase kappa isoform X2"/>
    <property type="match status" value="1"/>
</dbReference>
<protein>
    <recommendedName>
        <fullName evidence="3">protein-tyrosine-phosphatase</fullName>
        <ecNumber evidence="3">3.1.3.48</ecNumber>
    </recommendedName>
</protein>
<dbReference type="SUPFAM" id="SSF48726">
    <property type="entry name" value="Immunoglobulin"/>
    <property type="match status" value="1"/>
</dbReference>
<feature type="domain" description="MAM" evidence="19">
    <location>
        <begin position="75"/>
        <end position="203"/>
    </location>
</feature>
<evidence type="ECO:0000256" key="15">
    <source>
        <dbReference type="ARBA" id="ARBA00051722"/>
    </source>
</evidence>
<evidence type="ECO:0000256" key="1">
    <source>
        <dbReference type="ARBA" id="ARBA00004479"/>
    </source>
</evidence>
<dbReference type="PANTHER" id="PTHR19134">
    <property type="entry name" value="RECEPTOR-TYPE TYROSINE-PROTEIN PHOSPHATASE"/>
    <property type="match status" value="1"/>
</dbReference>
<dbReference type="InterPro" id="IPR007110">
    <property type="entry name" value="Ig-like_dom"/>
</dbReference>
<evidence type="ECO:0000259" key="20">
    <source>
        <dbReference type="PROSITE" id="PS50835"/>
    </source>
</evidence>
<evidence type="ECO:0000256" key="13">
    <source>
        <dbReference type="ARBA" id="ARBA00023180"/>
    </source>
</evidence>
<reference evidence="22" key="3">
    <citation type="submission" date="2025-09" db="UniProtKB">
        <authorList>
            <consortium name="Ensembl"/>
        </authorList>
    </citation>
    <scope>IDENTIFICATION</scope>
</reference>
<dbReference type="SMART" id="SM00404">
    <property type="entry name" value="PTPc_motif"/>
    <property type="match status" value="2"/>
</dbReference>
<evidence type="ECO:0000256" key="14">
    <source>
        <dbReference type="ARBA" id="ARBA00023319"/>
    </source>
</evidence>
<evidence type="ECO:0000256" key="5">
    <source>
        <dbReference type="ARBA" id="ARBA00022729"/>
    </source>
</evidence>
<organism evidence="22 23">
    <name type="scientific">Scleropages formosus</name>
    <name type="common">Asian bonytongue</name>
    <name type="synonym">Osteoglossum formosum</name>
    <dbReference type="NCBI Taxonomy" id="113540"/>
    <lineage>
        <taxon>Eukaryota</taxon>
        <taxon>Metazoa</taxon>
        <taxon>Chordata</taxon>
        <taxon>Craniata</taxon>
        <taxon>Vertebrata</taxon>
        <taxon>Euteleostomi</taxon>
        <taxon>Actinopterygii</taxon>
        <taxon>Neopterygii</taxon>
        <taxon>Teleostei</taxon>
        <taxon>Osteoglossocephala</taxon>
        <taxon>Osteoglossomorpha</taxon>
        <taxon>Osteoglossiformes</taxon>
        <taxon>Osteoglossidae</taxon>
        <taxon>Scleropages</taxon>
    </lineage>
</organism>
<evidence type="ECO:0000313" key="23">
    <source>
        <dbReference type="Proteomes" id="UP000694397"/>
    </source>
</evidence>
<dbReference type="FunFam" id="3.90.190.10:FF:000005">
    <property type="entry name" value="receptor-type tyrosine-protein phosphatase kappa isoform X1"/>
    <property type="match status" value="1"/>
</dbReference>
<dbReference type="Pfam" id="PF00102">
    <property type="entry name" value="Y_phosphatase"/>
    <property type="match status" value="2"/>
</dbReference>
<dbReference type="InterPro" id="IPR000387">
    <property type="entry name" value="Tyr_Pase_dom"/>
</dbReference>
<dbReference type="SUPFAM" id="SSF49265">
    <property type="entry name" value="Fibronectin type III"/>
    <property type="match status" value="2"/>
</dbReference>
<keyword evidence="4 16" id="KW-0812">Transmembrane</keyword>
<dbReference type="PANTHER" id="PTHR19134:SF206">
    <property type="entry name" value="RECEPTOR-TYPE TYROSINE-PROTEIN PHOSPHATASE MU"/>
    <property type="match status" value="1"/>
</dbReference>
<evidence type="ECO:0000256" key="8">
    <source>
        <dbReference type="ARBA" id="ARBA00022912"/>
    </source>
</evidence>
<dbReference type="PROSITE" id="PS50060">
    <property type="entry name" value="MAM_2"/>
    <property type="match status" value="1"/>
</dbReference>
<dbReference type="InterPro" id="IPR013151">
    <property type="entry name" value="Immunoglobulin_dom"/>
</dbReference>
<evidence type="ECO:0000256" key="3">
    <source>
        <dbReference type="ARBA" id="ARBA00013064"/>
    </source>
</evidence>
<dbReference type="OrthoDB" id="10253954at2759"/>
<keyword evidence="9 16" id="KW-1133">Transmembrane helix</keyword>
<keyword evidence="7" id="KW-0378">Hydrolase</keyword>
<dbReference type="PRINTS" id="PR00700">
    <property type="entry name" value="PRTYPHPHTASE"/>
</dbReference>
<dbReference type="PROSITE" id="PS50835">
    <property type="entry name" value="IG_LIKE"/>
    <property type="match status" value="1"/>
</dbReference>
<dbReference type="Pfam" id="PF00629">
    <property type="entry name" value="MAM"/>
    <property type="match status" value="1"/>
</dbReference>
<keyword evidence="6" id="KW-0677">Repeat</keyword>
<reference evidence="22" key="2">
    <citation type="submission" date="2025-08" db="UniProtKB">
        <authorList>
            <consortium name="Ensembl"/>
        </authorList>
    </citation>
    <scope>IDENTIFICATION</scope>
</reference>
<feature type="domain" description="Tyrosine-protein phosphatase" evidence="17">
    <location>
        <begin position="903"/>
        <end position="1150"/>
    </location>
</feature>
<sequence length="1472" mass="165873">MSSAQYFLRVCRRPGGVVVQWVGPGPALRWVWGSSPAWGALRRTGVPSWVCPLPLQPYALCWRVRLWLPATPYGTSGSDGVCVCAAFMMVNSTGRFAGLKAQLLMPQVKENDTHCVVLQYLVSGQEGVSPGHLNIYVRENSSPLGIPVWNASRSTALAWHQLELAISTFWPNFYQVVFEVVTSGQRGLVAIKDVRLQGHQCMKTPHFLHIKGVEVNARQTATFQCTFSGRPLDISNIWLQVNCPGREAPRKSTRPVNDRRFIATFDVENTTKGDSGRYRCIVHSDKGVGVSTYADLTVKQPPVPIAPPQLMGVGATYLWIQLNANSINGDGPIIEREVEYRTMSGTLIDNQPVDKTTHKIGHLDPDTEYEISVLLTRPLDGGTGAPGPPLRARTKCADPMHGPRRLEVVDIQSRQITVRWEPFGYNVTRCHSYNLTVQYRYHSDGEEQTREEVCYDVPGAGPQHVIRGLPPYTNVSVRLVLRNPEGVQESEEVDALTDEDGRLSWHVQWCLQKSPISLRSFALQISYKAVSSFDPEFDLSNQSGKVFKHSNETTHVFVGLYPGSTYSFTIRASTVKGFGPPAITQFTTKISAPSMPGYDQETPLNQTDSTVTVLLKPAQSRGAPVSVYQVVVEEERPRRTRGAAEILRCYPVPIHFQNASLLNSPYYFTAEFPVAGLQVPQPFSVGDNRTYGGYWNAPLLPHKSYSIYYQAVSTANWETKIDCVRVATKGAATRKPDAVEPEKQTDHTVKIAGVIAGILLFVIIFLGVVLLMKKRKKMFSTGWGVPAKLAKKRKETLSSTRQEMTVMVNSMDKSYTEQGTNCDEAISFMDTHNLNDPFVPTAILGEETLLLLLRTRSARSDHSYKKREAADVPYQTGQLHPAIRVADLLQHITQMKCAEGYGFKEEYESFFEGQSAPWDSAKKDENRMKNRYGNIIAYDHSRVRLQALEGEQNSDYINANYVDVSTNAGPMQETVYDFWRMVWQENSAIIVMVTNLVEVGRVKCCKYWPDDTEIYRDMKVTLIETQLLSEYVIRTFAVEKRGAHEIREIRQFHFTGWPDHGVPYHATGLLGFVRQVKSKCPANAGPIVVHCSAGAGRTGCFIVIDIMLDMAEREGVVDIYNCVRELRSRRVNMVQTEEQYVFIHDAILEACLCGDTTIPASQLRSIYYDMNRLDPQTNSSQIKEEFRTLNMVTPTLRVEDCSIALLPRNHEKNRCMDVLPPDRCLPFLITIDGESSNYINAALMDSYKQPSAFIVTQHPLPNTVKDFWRLVLDYHCTSIVMLNDVDPAQLCPQYWPENGVHRHGPIQVEFVSADLEEDIISRIFRIYNAARPQDGYRMVQQFQFLGWPMYRDTPVSKRSFLKLIRQVEKWQEEYDGGEGRTVVHCLNGGGRSGTFCAISIVCEMLRHQRTVDVFHAVKTLRNNKPNMVDLLVRAFPSTHSIVCRHGDRQHNVYGFCPPRSPRTAGPVQKCVT</sequence>
<dbReference type="SUPFAM" id="SSF52799">
    <property type="entry name" value="(Phosphotyrosine protein) phosphatases II"/>
    <property type="match status" value="2"/>
</dbReference>
<evidence type="ECO:0000256" key="2">
    <source>
        <dbReference type="ARBA" id="ARBA00006396"/>
    </source>
</evidence>
<dbReference type="SMART" id="SM00194">
    <property type="entry name" value="PTPc"/>
    <property type="match status" value="2"/>
</dbReference>
<dbReference type="SMART" id="SM00137">
    <property type="entry name" value="MAM"/>
    <property type="match status" value="1"/>
</dbReference>